<evidence type="ECO:0000256" key="10">
    <source>
        <dbReference type="ARBA" id="ARBA00023004"/>
    </source>
</evidence>
<dbReference type="InterPro" id="IPR006073">
    <property type="entry name" value="GTP-bd"/>
</dbReference>
<dbReference type="Pfam" id="PF07670">
    <property type="entry name" value="Gate"/>
    <property type="match status" value="2"/>
</dbReference>
<dbReference type="InterPro" id="IPR003373">
    <property type="entry name" value="Fe2_transport_prot-B"/>
</dbReference>
<feature type="domain" description="FeoB-type G" evidence="18">
    <location>
        <begin position="3"/>
        <end position="169"/>
    </location>
</feature>
<dbReference type="GO" id="GO:0005525">
    <property type="term" value="F:GTP binding"/>
    <property type="evidence" value="ECO:0007669"/>
    <property type="project" value="UniProtKB-KW"/>
</dbReference>
<evidence type="ECO:0000256" key="12">
    <source>
        <dbReference type="ARBA" id="ARBA00023134"/>
    </source>
</evidence>
<reference evidence="19" key="1">
    <citation type="submission" date="2019-11" db="EMBL/GenBank/DDBJ databases">
        <title>Genomic insights into an expanded diversity of filamentous marine cyanobacteria reveals the extraordinary biosynthetic potential of Moorea and Okeania.</title>
        <authorList>
            <person name="Ferreira Leao T."/>
            <person name="Wang M."/>
            <person name="Moss N."/>
            <person name="Da Silva R."/>
            <person name="Sanders J."/>
            <person name="Nurk S."/>
            <person name="Gurevich A."/>
            <person name="Humphrey G."/>
            <person name="Reher R."/>
            <person name="Zhu Q."/>
            <person name="Belda-Ferre P."/>
            <person name="Glukhov E."/>
            <person name="Rex R."/>
            <person name="Dorrestein P.C."/>
            <person name="Knight R."/>
            <person name="Pevzner P."/>
            <person name="Gerwick W.H."/>
            <person name="Gerwick L."/>
        </authorList>
    </citation>
    <scope>NUCLEOTIDE SEQUENCE</scope>
    <source>
        <strain evidence="19">SIO1C4</strain>
    </source>
</reference>
<feature type="transmembrane region" description="Helical" evidence="17">
    <location>
        <begin position="289"/>
        <end position="307"/>
    </location>
</feature>
<evidence type="ECO:0000256" key="6">
    <source>
        <dbReference type="ARBA" id="ARBA00022519"/>
    </source>
</evidence>
<keyword evidence="10 17" id="KW-0408">Iron</keyword>
<evidence type="ECO:0000256" key="15">
    <source>
        <dbReference type="PIRSR" id="PIRSR603373-1"/>
    </source>
</evidence>
<keyword evidence="13 17" id="KW-0472">Membrane</keyword>
<keyword evidence="7 17" id="KW-0812">Transmembrane</keyword>
<accession>A0A6B3N4U9</accession>
<dbReference type="Pfam" id="PF17910">
    <property type="entry name" value="FeoB_Cyto"/>
    <property type="match status" value="1"/>
</dbReference>
<dbReference type="InterPro" id="IPR030389">
    <property type="entry name" value="G_FEOB_dom"/>
</dbReference>
<feature type="transmembrane region" description="Helical" evidence="17">
    <location>
        <begin position="463"/>
        <end position="480"/>
    </location>
</feature>
<dbReference type="Gene3D" id="3.40.50.300">
    <property type="entry name" value="P-loop containing nucleotide triphosphate hydrolases"/>
    <property type="match status" value="1"/>
</dbReference>
<dbReference type="PANTHER" id="PTHR43185">
    <property type="entry name" value="FERROUS IRON TRANSPORT PROTEIN B"/>
    <property type="match status" value="1"/>
</dbReference>
<evidence type="ECO:0000256" key="4">
    <source>
        <dbReference type="ARBA" id="ARBA00022475"/>
    </source>
</evidence>
<dbReference type="Gene3D" id="1.10.287.1770">
    <property type="match status" value="1"/>
</dbReference>
<evidence type="ECO:0000256" key="1">
    <source>
        <dbReference type="ARBA" id="ARBA00003926"/>
    </source>
</evidence>
<dbReference type="CDD" id="cd01879">
    <property type="entry name" value="FeoB"/>
    <property type="match status" value="1"/>
</dbReference>
<keyword evidence="3 17" id="KW-0813">Transport</keyword>
<feature type="transmembrane region" description="Helical" evidence="17">
    <location>
        <begin position="518"/>
        <end position="539"/>
    </location>
</feature>
<gene>
    <name evidence="19" type="primary">feoB</name>
    <name evidence="19" type="ORF">F6J89_10855</name>
</gene>
<feature type="binding site" evidence="16">
    <location>
        <position position="25"/>
    </location>
    <ligand>
        <name>Mg(2+)</name>
        <dbReference type="ChEBI" id="CHEBI:18420"/>
        <label>2</label>
    </ligand>
</feature>
<evidence type="ECO:0000256" key="2">
    <source>
        <dbReference type="ARBA" id="ARBA00004429"/>
    </source>
</evidence>
<evidence type="ECO:0000256" key="8">
    <source>
        <dbReference type="ARBA" id="ARBA00022741"/>
    </source>
</evidence>
<protein>
    <recommendedName>
        <fullName evidence="14 17">Ferrous iron transport protein B</fullName>
    </recommendedName>
</protein>
<feature type="binding site" evidence="15">
    <location>
        <begin position="35"/>
        <end position="39"/>
    </location>
    <ligand>
        <name>GTP</name>
        <dbReference type="ChEBI" id="CHEBI:37565"/>
        <label>2</label>
    </ligand>
</feature>
<feature type="transmembrane region" description="Helical" evidence="17">
    <location>
        <begin position="713"/>
        <end position="733"/>
    </location>
</feature>
<feature type="transmembrane region" description="Helical" evidence="17">
    <location>
        <begin position="345"/>
        <end position="371"/>
    </location>
</feature>
<evidence type="ECO:0000256" key="17">
    <source>
        <dbReference type="RuleBase" id="RU362098"/>
    </source>
</evidence>
<dbReference type="PROSITE" id="PS51711">
    <property type="entry name" value="G_FEOB"/>
    <property type="match status" value="1"/>
</dbReference>
<dbReference type="AlphaFoldDB" id="A0A6B3N4U9"/>
<dbReference type="NCBIfam" id="TIGR00437">
    <property type="entry name" value="feoB"/>
    <property type="match status" value="1"/>
</dbReference>
<keyword evidence="16" id="KW-0479">Metal-binding</keyword>
<dbReference type="GO" id="GO:0015093">
    <property type="term" value="F:ferrous iron transmembrane transporter activity"/>
    <property type="evidence" value="ECO:0007669"/>
    <property type="project" value="UniProtKB-UniRule"/>
</dbReference>
<name>A0A6B3N4U9_9CYAN</name>
<comment type="caution">
    <text evidence="19">The sequence shown here is derived from an EMBL/GenBank/DDBJ whole genome shotgun (WGS) entry which is preliminary data.</text>
</comment>
<dbReference type="GO" id="GO:0005886">
    <property type="term" value="C:plasma membrane"/>
    <property type="evidence" value="ECO:0007669"/>
    <property type="project" value="UniProtKB-SubCell"/>
</dbReference>
<feature type="binding site" evidence="15">
    <location>
        <begin position="56"/>
        <end position="59"/>
    </location>
    <ligand>
        <name>GTP</name>
        <dbReference type="ChEBI" id="CHEBI:37565"/>
        <label>3</label>
    </ligand>
</feature>
<dbReference type="InterPro" id="IPR011642">
    <property type="entry name" value="Gate_dom"/>
</dbReference>
<evidence type="ECO:0000256" key="16">
    <source>
        <dbReference type="PIRSR" id="PIRSR603373-2"/>
    </source>
</evidence>
<sequence length="779" mass="85378">MTQKIISLVGNPNCGKTTLFNNLTGTNQRTGNWPGVTVERKEGVYRYNSSSITVVDLPGVYSLDAEDEETGLDETIARDYLLSGEAHLILNIIDASNLERNFYLTTQILEMRLPMLVALNMMDVAKERGIGIDTAILSERLGCCVMPIVASRGEGTSQLRDTIYRELQNPTRTQSYVAYPPVVEEAIAQLVPLVNEKSANPTVEPRWGALKLLQYQDQVAPELNNKDVEKLIVKHRRQIHQVLEEDIDIIIADSRYGFVRQVLQGAAKLTREVSTTVSDKIDQVVLNRWLGIPIFLAVMYLMFMFTINVGSAFIDLFDILCGTIFVDGFGQLLSSIGTPEWLKVLLADGAGGGIQTVATFIPVISFLFLFLSFLEDSGYMARAAFVMDRFMRFVGLPGKSFVPMLVGFGCNVPAIMATRTLENRRDRLMTIMMNPFMSCGARLPVYALFAAAFFPIAGQNLVFGLYLIGIGMAVLTGLILKNTLLRGEASPFVMELPPYHLPNVKGVLLRTWDRLKAFVLRAGKVIVLMVMVLSLLNSIGTDGSFGNQDSQKSVLSAASRSITPVFAPMGLSQENWPATVGIFTGIFAKEAVVGTLDSVYGKLAQEEAIAAGTVPEQELFDFWGGIGEAFATIPANLAEVSGTLLDPLGINIGDVSQVEEVAQEQEITVGTFGAMVKRFDGRVGAFAYLLFVLMYFPCVAATAAIYRETNLQWMLFAAGWTTGLAYWSATLFYQAATFSRHPGSSLAWIAGLAALMAVVIGVMRIARPIDRVKQQAVTH</sequence>
<dbReference type="Pfam" id="PF07664">
    <property type="entry name" value="FeoB_C"/>
    <property type="match status" value="1"/>
</dbReference>
<evidence type="ECO:0000256" key="3">
    <source>
        <dbReference type="ARBA" id="ARBA00022448"/>
    </source>
</evidence>
<feature type="binding site" evidence="15">
    <location>
        <begin position="120"/>
        <end position="123"/>
    </location>
    <ligand>
        <name>GTP</name>
        <dbReference type="ChEBI" id="CHEBI:37565"/>
        <label>1</label>
    </ligand>
</feature>
<dbReference type="NCBIfam" id="NF007105">
    <property type="entry name" value="PRK09554.1"/>
    <property type="match status" value="1"/>
</dbReference>
<comment type="similarity">
    <text evidence="17">Belongs to the TRAFAC class TrmE-Era-EngA-EngB-Septin-like GTPase superfamily. FeoB GTPase (TC 9.A.8) family.</text>
</comment>
<feature type="binding site" evidence="15">
    <location>
        <begin position="10"/>
        <end position="17"/>
    </location>
    <ligand>
        <name>GTP</name>
        <dbReference type="ChEBI" id="CHEBI:37565"/>
        <label>1</label>
    </ligand>
</feature>
<keyword evidence="9 17" id="KW-1133">Transmembrane helix</keyword>
<evidence type="ECO:0000259" key="18">
    <source>
        <dbReference type="PROSITE" id="PS51711"/>
    </source>
</evidence>
<dbReference type="PANTHER" id="PTHR43185:SF1">
    <property type="entry name" value="FE(2+) TRANSPORTER FEOB"/>
    <property type="match status" value="1"/>
</dbReference>
<dbReference type="GO" id="GO:0046872">
    <property type="term" value="F:metal ion binding"/>
    <property type="evidence" value="ECO:0007669"/>
    <property type="project" value="UniProtKB-KW"/>
</dbReference>
<keyword evidence="4" id="KW-1003">Cell membrane</keyword>
<dbReference type="Pfam" id="PF02421">
    <property type="entry name" value="FeoB_N"/>
    <property type="match status" value="1"/>
</dbReference>
<evidence type="ECO:0000256" key="14">
    <source>
        <dbReference type="NCBIfam" id="TIGR00437"/>
    </source>
</evidence>
<feature type="transmembrane region" description="Helical" evidence="17">
    <location>
        <begin position="685"/>
        <end position="706"/>
    </location>
</feature>
<keyword evidence="16" id="KW-0460">Magnesium</keyword>
<evidence type="ECO:0000256" key="5">
    <source>
        <dbReference type="ARBA" id="ARBA00022496"/>
    </source>
</evidence>
<dbReference type="EMBL" id="JAAHFQ010000171">
    <property type="protein sequence ID" value="NER28109.1"/>
    <property type="molecule type" value="Genomic_DNA"/>
</dbReference>
<organism evidence="19">
    <name type="scientific">Symploca sp. SIO1C4</name>
    <dbReference type="NCBI Taxonomy" id="2607765"/>
    <lineage>
        <taxon>Bacteria</taxon>
        <taxon>Bacillati</taxon>
        <taxon>Cyanobacteriota</taxon>
        <taxon>Cyanophyceae</taxon>
        <taxon>Coleofasciculales</taxon>
        <taxon>Coleofasciculaceae</taxon>
        <taxon>Symploca</taxon>
    </lineage>
</organism>
<keyword evidence="6" id="KW-0997">Cell inner membrane</keyword>
<evidence type="ECO:0000256" key="7">
    <source>
        <dbReference type="ARBA" id="ARBA00022692"/>
    </source>
</evidence>
<dbReference type="InterPro" id="IPR041069">
    <property type="entry name" value="FeoB_Cyto"/>
</dbReference>
<dbReference type="InterPro" id="IPR027417">
    <property type="entry name" value="P-loop_NTPase"/>
</dbReference>
<keyword evidence="8 15" id="KW-0547">Nucleotide-binding</keyword>
<dbReference type="PRINTS" id="PR00326">
    <property type="entry name" value="GTP1OBG"/>
</dbReference>
<evidence type="ECO:0000256" key="9">
    <source>
        <dbReference type="ARBA" id="ARBA00022989"/>
    </source>
</evidence>
<comment type="function">
    <text evidence="1 17">Probable transporter of a GTP-driven Fe(2+) uptake system.</text>
</comment>
<evidence type="ECO:0000256" key="13">
    <source>
        <dbReference type="ARBA" id="ARBA00023136"/>
    </source>
</evidence>
<comment type="subcellular location">
    <subcellularLocation>
        <location evidence="2 17">Cell inner membrane</location>
        <topology evidence="2 17">Multi-pass membrane protein</topology>
    </subcellularLocation>
</comment>
<keyword evidence="11" id="KW-0406">Ion transport</keyword>
<feature type="transmembrane region" description="Helical" evidence="17">
    <location>
        <begin position="400"/>
        <end position="418"/>
    </location>
</feature>
<evidence type="ECO:0000256" key="11">
    <source>
        <dbReference type="ARBA" id="ARBA00023065"/>
    </source>
</evidence>
<keyword evidence="12 15" id="KW-0342">GTP-binding</keyword>
<dbReference type="InterPro" id="IPR011640">
    <property type="entry name" value="Fe2_transport_prot_B_C"/>
</dbReference>
<dbReference type="FunFam" id="3.40.50.300:FF:000426">
    <property type="entry name" value="Ferrous iron transport protein B"/>
    <property type="match status" value="1"/>
</dbReference>
<keyword evidence="5 17" id="KW-0410">Iron transport</keyword>
<feature type="binding site" evidence="16">
    <location>
        <position position="21"/>
    </location>
    <ligand>
        <name>Mg(2+)</name>
        <dbReference type="ChEBI" id="CHEBI:18420"/>
        <label>2</label>
    </ligand>
</feature>
<evidence type="ECO:0000313" key="19">
    <source>
        <dbReference type="EMBL" id="NER28109.1"/>
    </source>
</evidence>
<feature type="transmembrane region" description="Helical" evidence="17">
    <location>
        <begin position="439"/>
        <end position="457"/>
    </location>
</feature>
<proteinExistence type="inferred from homology"/>
<feature type="transmembrane region" description="Helical" evidence="17">
    <location>
        <begin position="745"/>
        <end position="766"/>
    </location>
</feature>
<feature type="binding site" evidence="16">
    <location>
        <position position="24"/>
    </location>
    <ligand>
        <name>Mg(2+)</name>
        <dbReference type="ChEBI" id="CHEBI:18420"/>
        <label>2</label>
    </ligand>
</feature>
<dbReference type="SUPFAM" id="SSF52540">
    <property type="entry name" value="P-loop containing nucleoside triphosphate hydrolases"/>
    <property type="match status" value="1"/>
</dbReference>
<dbReference type="InterPro" id="IPR050860">
    <property type="entry name" value="FeoB_GTPase"/>
</dbReference>